<dbReference type="AlphaFoldDB" id="A0A345ZTN0"/>
<gene>
    <name evidence="1" type="ORF">DW352_06950</name>
</gene>
<evidence type="ECO:0000313" key="1">
    <source>
        <dbReference type="EMBL" id="AXK80277.1"/>
    </source>
</evidence>
<organism evidence="1 2">
    <name type="scientific">Pseudolabrys taiwanensis</name>
    <dbReference type="NCBI Taxonomy" id="331696"/>
    <lineage>
        <taxon>Bacteria</taxon>
        <taxon>Pseudomonadati</taxon>
        <taxon>Pseudomonadota</taxon>
        <taxon>Alphaproteobacteria</taxon>
        <taxon>Hyphomicrobiales</taxon>
        <taxon>Xanthobacteraceae</taxon>
        <taxon>Pseudolabrys</taxon>
    </lineage>
</organism>
<dbReference type="Proteomes" id="UP000254889">
    <property type="component" value="Chromosome"/>
</dbReference>
<proteinExistence type="predicted"/>
<dbReference type="KEGG" id="ptaw:DW352_06950"/>
<keyword evidence="2" id="KW-1185">Reference proteome</keyword>
<dbReference type="EMBL" id="CP031417">
    <property type="protein sequence ID" value="AXK80277.1"/>
    <property type="molecule type" value="Genomic_DNA"/>
</dbReference>
<dbReference type="RefSeq" id="WP_115689767.1">
    <property type="nucleotide sequence ID" value="NZ_CP031417.1"/>
</dbReference>
<reference evidence="1 2" key="1">
    <citation type="submission" date="2018-07" db="EMBL/GenBank/DDBJ databases">
        <authorList>
            <person name="Quirk P.G."/>
            <person name="Krulwich T.A."/>
        </authorList>
    </citation>
    <scope>NUCLEOTIDE SEQUENCE [LARGE SCALE GENOMIC DNA]</scope>
    <source>
        <strain evidence="1 2">CC-BB4</strain>
    </source>
</reference>
<protein>
    <submittedName>
        <fullName evidence="1">Uncharacterized protein</fullName>
    </submittedName>
</protein>
<name>A0A345ZTN0_9HYPH</name>
<sequence>MSRKTTAKTTAKKTVKTYHATMLVTRVEEWCVDASSPEEARALLQAGEGHRCHLGQAVHTELDQIVDPL</sequence>
<accession>A0A345ZTN0</accession>
<evidence type="ECO:0000313" key="2">
    <source>
        <dbReference type="Proteomes" id="UP000254889"/>
    </source>
</evidence>